<dbReference type="Proteomes" id="UP000007494">
    <property type="component" value="Chromosome II"/>
</dbReference>
<feature type="compositionally biased region" description="Basic and acidic residues" evidence="1">
    <location>
        <begin position="478"/>
        <end position="488"/>
    </location>
</feature>
<reference evidence="2" key="2">
    <citation type="submission" date="2011-03" db="EMBL/GenBank/DDBJ databases">
        <title>Comparative genomics and transcriptomics of Neospora caninum and Toxoplasma gondii.</title>
        <authorList>
            <person name="Reid A.J."/>
            <person name="Sohal A."/>
            <person name="Harris D."/>
            <person name="Quail M."/>
            <person name="Sanders M."/>
            <person name="Berriman M."/>
            <person name="Wastling J.M."/>
            <person name="Pain A."/>
        </authorList>
    </citation>
    <scope>NUCLEOTIDE SEQUENCE</scope>
    <source>
        <strain evidence="2">Liverpool</strain>
    </source>
</reference>
<dbReference type="EMBL" id="FR823382">
    <property type="protein sequence ID" value="CBZ50050.1"/>
    <property type="molecule type" value="Genomic_DNA"/>
</dbReference>
<gene>
    <name evidence="3" type="ORF">BN1204_005260</name>
    <name evidence="2" type="ORF">NCLIV_005260</name>
</gene>
<feature type="compositionally biased region" description="Basic and acidic residues" evidence="1">
    <location>
        <begin position="497"/>
        <end position="509"/>
    </location>
</feature>
<feature type="region of interest" description="Disordered" evidence="1">
    <location>
        <begin position="540"/>
        <end position="559"/>
    </location>
</feature>
<dbReference type="eggNOG" id="ENOG502QZ8U">
    <property type="taxonomic scope" value="Eukaryota"/>
</dbReference>
<evidence type="ECO:0000256" key="1">
    <source>
        <dbReference type="SAM" id="MobiDB-lite"/>
    </source>
</evidence>
<feature type="region of interest" description="Disordered" evidence="1">
    <location>
        <begin position="157"/>
        <end position="204"/>
    </location>
</feature>
<reference evidence="2" key="1">
    <citation type="submission" date="2011-02" db="EMBL/GenBank/DDBJ databases">
        <authorList>
            <person name="Aslett M."/>
        </authorList>
    </citation>
    <scope>NUCLEOTIDE SEQUENCE</scope>
    <source>
        <strain evidence="2">Liverpool</strain>
    </source>
</reference>
<evidence type="ECO:0000313" key="2">
    <source>
        <dbReference type="EMBL" id="CBZ50050.1"/>
    </source>
</evidence>
<dbReference type="GeneID" id="13446108"/>
<evidence type="ECO:0000313" key="4">
    <source>
        <dbReference type="Proteomes" id="UP000007494"/>
    </source>
</evidence>
<organism evidence="2 4">
    <name type="scientific">Neospora caninum (strain Liverpool)</name>
    <dbReference type="NCBI Taxonomy" id="572307"/>
    <lineage>
        <taxon>Eukaryota</taxon>
        <taxon>Sar</taxon>
        <taxon>Alveolata</taxon>
        <taxon>Apicomplexa</taxon>
        <taxon>Conoidasida</taxon>
        <taxon>Coccidia</taxon>
        <taxon>Eucoccidiorida</taxon>
        <taxon>Eimeriorina</taxon>
        <taxon>Sarcocystidae</taxon>
        <taxon>Neospora</taxon>
    </lineage>
</organism>
<proteinExistence type="predicted"/>
<dbReference type="InParanoid" id="F0V8K9"/>
<dbReference type="VEuPathDB" id="ToxoDB:NCLIV_005260"/>
<protein>
    <submittedName>
        <fullName evidence="2">Uncharacterized protein</fullName>
    </submittedName>
</protein>
<dbReference type="RefSeq" id="XP_003880085.1">
    <property type="nucleotide sequence ID" value="XM_003880036.1"/>
</dbReference>
<reference evidence="4" key="3">
    <citation type="journal article" date="2012" name="PLoS Pathog.">
        <title>Comparative genomics of the apicomplexan parasites Toxoplasma gondii and Neospora caninum: Coccidia differing in host range and transmission strategy.</title>
        <authorList>
            <person name="Reid A.J."/>
            <person name="Vermont S.J."/>
            <person name="Cotton J.A."/>
            <person name="Harris D."/>
            <person name="Hill-Cawthorne G.A."/>
            <person name="Konen-Waisman S."/>
            <person name="Latham S.M."/>
            <person name="Mourier T."/>
            <person name="Norton R."/>
            <person name="Quail M.A."/>
            <person name="Sanders M."/>
            <person name="Shanmugam D."/>
            <person name="Sohal A."/>
            <person name="Wasmuth J.D."/>
            <person name="Brunk B."/>
            <person name="Grigg M.E."/>
            <person name="Howard J.C."/>
            <person name="Parkinson J."/>
            <person name="Roos D.S."/>
            <person name="Trees A.J."/>
            <person name="Berriman M."/>
            <person name="Pain A."/>
            <person name="Wastling J.M."/>
        </authorList>
    </citation>
    <scope>NUCLEOTIDE SEQUENCE [LARGE SCALE GENOMIC DNA]</scope>
    <source>
        <strain evidence="4">Liverpool</strain>
    </source>
</reference>
<feature type="region of interest" description="Disordered" evidence="1">
    <location>
        <begin position="463"/>
        <end position="509"/>
    </location>
</feature>
<reference evidence="3" key="4">
    <citation type="journal article" date="2015" name="PLoS ONE">
        <title>Comprehensive Evaluation of Toxoplasma gondii VEG and Neospora caninum LIV Genomes with Tachyzoite Stage Transcriptome and Proteome Defines Novel Transcript Features.</title>
        <authorList>
            <person name="Ramaprasad A."/>
            <person name="Mourier T."/>
            <person name="Naeem R."/>
            <person name="Malas T.B."/>
            <person name="Moussa E."/>
            <person name="Panigrahi A."/>
            <person name="Vermont S.J."/>
            <person name="Otto T.D."/>
            <person name="Wastling J."/>
            <person name="Pain A."/>
        </authorList>
    </citation>
    <scope>NUCLEOTIDE SEQUENCE</scope>
    <source>
        <strain evidence="3">Liverpool</strain>
    </source>
</reference>
<evidence type="ECO:0000313" key="3">
    <source>
        <dbReference type="EMBL" id="CEL64643.1"/>
    </source>
</evidence>
<dbReference type="AlphaFoldDB" id="F0V8K9"/>
<accession>F0V8K9</accession>
<keyword evidence="4" id="KW-1185">Reference proteome</keyword>
<dbReference type="OrthoDB" id="330127at2759"/>
<name>F0V8K9_NEOCL</name>
<sequence>MTKARPAVPVKRKRKFPPQTLGLDEAAYCDPSGRSSRRVLPQRACARLCILRLKACASAADEHLHARLKRDENMYRQQQKARLLPRSKEAWVVAYQKVVTSITSGEGARIVLRKPESRPAKPIRPKPVSDSVRRRSIHEFLPGQWRLRIVFAPPRHSGVEEASRGQDSASVRHKTKGESAQRSTGSDKAPPGQMLSRGNHSSNQNTPKAFHRWYWCPSFAEADMLFSRALDYLRGYVGVEGYPWRTEAQVAHQVIAVLRYTYRFTLTYDHRLELICERLSWETLKREAGRNALPPRVEAVAIGAPPMDILVEAEKQRARLKAASRTKHFRRQLRPWLKGPLPVNGDSECSVQPRAAVQVSCGGKRASADAFLPNACRARQANPANDEVPNDRGLIAGRVGDTYGHQGTPSPRPALAKNVKRDARSGYVSTRLAVSGQPVQQREFDANARKKRHCGETMDMQKAETAVGAHRRPSKHACGRESMERDKQATTSSAHSDTGKMQRHGSESKTVDGDLVAFHHGCKSQDIKADTEITQKISADGHEHAAPGEPVQNGSLLDSQTPSWVPVTVLVPGAAVSSAAQNSPFHFSGILVPIVFKHGPVAT</sequence>
<dbReference type="EMBL" id="LN714476">
    <property type="protein sequence ID" value="CEL64643.1"/>
    <property type="molecule type" value="Genomic_DNA"/>
</dbReference>